<dbReference type="eggNOG" id="ENOG502RFZN">
    <property type="taxonomic scope" value="Eukaryota"/>
</dbReference>
<reference evidence="3" key="1">
    <citation type="journal article" date="2011" name="Genome Biol.">
        <title>Comparative genomics of the social amoebae Dictyostelium discoideum and Dictyostelium purpureum.</title>
        <authorList>
            <consortium name="US DOE Joint Genome Institute (JGI-PGF)"/>
            <person name="Sucgang R."/>
            <person name="Kuo A."/>
            <person name="Tian X."/>
            <person name="Salerno W."/>
            <person name="Parikh A."/>
            <person name="Feasley C.L."/>
            <person name="Dalin E."/>
            <person name="Tu H."/>
            <person name="Huang E."/>
            <person name="Barry K."/>
            <person name="Lindquist E."/>
            <person name="Shapiro H."/>
            <person name="Bruce D."/>
            <person name="Schmutz J."/>
            <person name="Salamov A."/>
            <person name="Fey P."/>
            <person name="Gaudet P."/>
            <person name="Anjard C."/>
            <person name="Babu M.M."/>
            <person name="Basu S."/>
            <person name="Bushmanova Y."/>
            <person name="van der Wel H."/>
            <person name="Katoh-Kurasawa M."/>
            <person name="Dinh C."/>
            <person name="Coutinho P.M."/>
            <person name="Saito T."/>
            <person name="Elias M."/>
            <person name="Schaap P."/>
            <person name="Kay R.R."/>
            <person name="Henrissat B."/>
            <person name="Eichinger L."/>
            <person name="Rivero F."/>
            <person name="Putnam N.H."/>
            <person name="West C.M."/>
            <person name="Loomis W.F."/>
            <person name="Chisholm R.L."/>
            <person name="Shaulsky G."/>
            <person name="Strassmann J.E."/>
            <person name="Queller D.C."/>
            <person name="Kuspa A."/>
            <person name="Grigoriev I.V."/>
        </authorList>
    </citation>
    <scope>NUCLEOTIDE SEQUENCE [LARGE SCALE GENOMIC DNA]</scope>
    <source>
        <strain evidence="3">QSDP1</strain>
    </source>
</reference>
<dbReference type="EMBL" id="GL871076">
    <property type="protein sequence ID" value="EGC34972.1"/>
    <property type="molecule type" value="Genomic_DNA"/>
</dbReference>
<dbReference type="Gene3D" id="3.40.50.11960">
    <property type="match status" value="1"/>
</dbReference>
<dbReference type="PANTHER" id="PTHR14659:SF1">
    <property type="entry name" value="ALPHA- AND GAMMA-ADAPTIN-BINDING PROTEIN P34"/>
    <property type="match status" value="1"/>
</dbReference>
<evidence type="ECO:0000256" key="1">
    <source>
        <dbReference type="SAM" id="MobiDB-lite"/>
    </source>
</evidence>
<dbReference type="InParanoid" id="F0ZM62"/>
<dbReference type="OrthoDB" id="1741717at2759"/>
<feature type="compositionally biased region" description="Acidic residues" evidence="1">
    <location>
        <begin position="262"/>
        <end position="271"/>
    </location>
</feature>
<gene>
    <name evidence="2" type="ORF">DICPUDRAFT_152742</name>
</gene>
<dbReference type="GeneID" id="10501932"/>
<dbReference type="OMA" id="WCIENAI"/>
<dbReference type="Pfam" id="PF10199">
    <property type="entry name" value="Adaptin_binding"/>
    <property type="match status" value="1"/>
</dbReference>
<keyword evidence="3" id="KW-1185">Reference proteome</keyword>
<dbReference type="InterPro" id="IPR019341">
    <property type="entry name" value="Alpha/Gamma-adaptin-bd_p34"/>
</dbReference>
<dbReference type="RefSeq" id="XP_003288497.1">
    <property type="nucleotide sequence ID" value="XM_003288449.1"/>
</dbReference>
<sequence length="322" mass="37658">MSSEQNILYLVGDKDIDKNIVLKTLDINDNIYKISTKYYKTSITIKSIDLDKDNTNNKHLAEDSHGFILAFDSSKSESFEFIKQYIKNNKKQPQEDDGDDGHDDQEEYEGDIDDTLYLLIDINESSSSAIEDKIEEWCIEHLIEFVILDTASHRDYDIRKSELTETDPTIKYGVERVQEILESNMWPNMDLLKNDEKRNKNQQQQQDDDEFSSIKDNKYLQESLKKVELLFKKSNNDKKETSDNSNKKQESKSKVNNNLIVDEPDNDEEDDVEIFENTFKELQSLREHMKNLPDDQRRDMAAKVALMFAKNLSMGEDDEDDF</sequence>
<dbReference type="STRING" id="5786.F0ZM62"/>
<proteinExistence type="predicted"/>
<feature type="region of interest" description="Disordered" evidence="1">
    <location>
        <begin position="235"/>
        <end position="271"/>
    </location>
</feature>
<name>F0ZM62_DICPU</name>
<dbReference type="KEGG" id="dpp:DICPUDRAFT_152742"/>
<dbReference type="Proteomes" id="UP000001064">
    <property type="component" value="Unassembled WGS sequence"/>
</dbReference>
<protein>
    <submittedName>
        <fullName evidence="2">Uncharacterized protein</fullName>
    </submittedName>
</protein>
<feature type="compositionally biased region" description="Basic and acidic residues" evidence="1">
    <location>
        <begin position="235"/>
        <end position="253"/>
    </location>
</feature>
<dbReference type="PANTHER" id="PTHR14659">
    <property type="entry name" value="ALPHA- AND GAMMA-ADAPTIN-BINDING PROTEIN P34"/>
    <property type="match status" value="1"/>
</dbReference>
<evidence type="ECO:0000313" key="3">
    <source>
        <dbReference type="Proteomes" id="UP000001064"/>
    </source>
</evidence>
<dbReference type="VEuPathDB" id="AmoebaDB:DICPUDRAFT_152742"/>
<dbReference type="AlphaFoldDB" id="F0ZM62"/>
<evidence type="ECO:0000313" key="2">
    <source>
        <dbReference type="EMBL" id="EGC34972.1"/>
    </source>
</evidence>
<organism evidence="2 3">
    <name type="scientific">Dictyostelium purpureum</name>
    <name type="common">Slime mold</name>
    <dbReference type="NCBI Taxonomy" id="5786"/>
    <lineage>
        <taxon>Eukaryota</taxon>
        <taxon>Amoebozoa</taxon>
        <taxon>Evosea</taxon>
        <taxon>Eumycetozoa</taxon>
        <taxon>Dictyostelia</taxon>
        <taxon>Dictyosteliales</taxon>
        <taxon>Dictyosteliaceae</taxon>
        <taxon>Dictyostelium</taxon>
    </lineage>
</organism>
<accession>F0ZM62</accession>